<dbReference type="Proteomes" id="UP000315901">
    <property type="component" value="Unassembled WGS sequence"/>
</dbReference>
<dbReference type="SUPFAM" id="SSF69118">
    <property type="entry name" value="AhpD-like"/>
    <property type="match status" value="1"/>
</dbReference>
<dbReference type="Gene3D" id="1.20.1290.10">
    <property type="entry name" value="AhpD-like"/>
    <property type="match status" value="1"/>
</dbReference>
<feature type="domain" description="Carboxymuconolactone decarboxylase-like" evidence="1">
    <location>
        <begin position="20"/>
        <end position="103"/>
    </location>
</feature>
<dbReference type="EMBL" id="VFRR01000043">
    <property type="protein sequence ID" value="TPE47352.1"/>
    <property type="molecule type" value="Genomic_DNA"/>
</dbReference>
<dbReference type="GO" id="GO:0051920">
    <property type="term" value="F:peroxiredoxin activity"/>
    <property type="evidence" value="ECO:0007669"/>
    <property type="project" value="InterPro"/>
</dbReference>
<keyword evidence="3" id="KW-1185">Reference proteome</keyword>
<reference evidence="2 3" key="1">
    <citation type="submission" date="2019-06" db="EMBL/GenBank/DDBJ databases">
        <title>A novel bacterium of genus Marinomonas, isolated from coastal sand.</title>
        <authorList>
            <person name="Huang H."/>
            <person name="Mo K."/>
            <person name="Hu Y."/>
        </authorList>
    </citation>
    <scope>NUCLEOTIDE SEQUENCE [LARGE SCALE GENOMIC DNA]</scope>
    <source>
        <strain evidence="2 3">HB171799</strain>
    </source>
</reference>
<accession>A0A501WEX3</accession>
<name>A0A501WEX3_9GAMM</name>
<organism evidence="2 3">
    <name type="scientific">Maribrevibacterium harenarium</name>
    <dbReference type="NCBI Taxonomy" id="2589817"/>
    <lineage>
        <taxon>Bacteria</taxon>
        <taxon>Pseudomonadati</taxon>
        <taxon>Pseudomonadota</taxon>
        <taxon>Gammaproteobacteria</taxon>
        <taxon>Oceanospirillales</taxon>
        <taxon>Oceanospirillaceae</taxon>
        <taxon>Maribrevibacterium</taxon>
    </lineage>
</organism>
<evidence type="ECO:0000313" key="2">
    <source>
        <dbReference type="EMBL" id="TPE47352.1"/>
    </source>
</evidence>
<gene>
    <name evidence="2" type="ORF">FJM67_14680</name>
</gene>
<dbReference type="PANTHER" id="PTHR33570">
    <property type="entry name" value="4-CARBOXYMUCONOLACTONE DECARBOXYLASE FAMILY PROTEIN"/>
    <property type="match status" value="1"/>
</dbReference>
<dbReference type="AlphaFoldDB" id="A0A501WEX3"/>
<dbReference type="Pfam" id="PF02627">
    <property type="entry name" value="CMD"/>
    <property type="match status" value="2"/>
</dbReference>
<protein>
    <submittedName>
        <fullName evidence="2">4-carboxymuconolactone decarboxylase</fullName>
    </submittedName>
</protein>
<comment type="caution">
    <text evidence="2">The sequence shown here is derived from an EMBL/GenBank/DDBJ whole genome shotgun (WGS) entry which is preliminary data.</text>
</comment>
<dbReference type="InterPro" id="IPR003779">
    <property type="entry name" value="CMD-like"/>
</dbReference>
<evidence type="ECO:0000313" key="3">
    <source>
        <dbReference type="Proteomes" id="UP000315901"/>
    </source>
</evidence>
<evidence type="ECO:0000259" key="1">
    <source>
        <dbReference type="Pfam" id="PF02627"/>
    </source>
</evidence>
<sequence length="237" mass="26175">MLASAASAENLNATLERSAPALAQYQTEVIENNLWQRQGLSLRDRSLVSVSALIAAGKTQLQMMEFTRALDNGLTPVELSGIITHLAFYAGLNNAVAAAQIADLVYQEKGVDVSTLPDRDVELLPLDEKFEAAREQSVQTHYAPTSQGVADLTREPLFREVWLRPDLTPRDRSLVTVVSLVANGQSEQVPFHLNRALDNGLEQGEASEALTQMAFYVNWPNVYSAMPIFQKVFDSRK</sequence>
<feature type="domain" description="Carboxymuconolactone decarboxylase-like" evidence="1">
    <location>
        <begin position="157"/>
        <end position="230"/>
    </location>
</feature>
<dbReference type="PANTHER" id="PTHR33570:SF9">
    <property type="entry name" value="BLL4600 PROTEIN"/>
    <property type="match status" value="1"/>
</dbReference>
<dbReference type="InterPro" id="IPR029032">
    <property type="entry name" value="AhpD-like"/>
</dbReference>
<dbReference type="OrthoDB" id="9801400at2"/>
<proteinExistence type="predicted"/>
<dbReference type="InterPro" id="IPR052512">
    <property type="entry name" value="4CMD/NDH-1_regulator"/>
</dbReference>